<accession>A0A194QMI6</accession>
<dbReference type="Proteomes" id="UP000053240">
    <property type="component" value="Unassembled WGS sequence"/>
</dbReference>
<evidence type="ECO:0000313" key="3">
    <source>
        <dbReference type="Proteomes" id="UP000053240"/>
    </source>
</evidence>
<protein>
    <submittedName>
        <fullName evidence="2">Uncharacterized protein</fullName>
    </submittedName>
</protein>
<dbReference type="EMBL" id="KQ461196">
    <property type="protein sequence ID" value="KPJ06564.1"/>
    <property type="molecule type" value="Genomic_DNA"/>
</dbReference>
<feature type="compositionally biased region" description="Low complexity" evidence="1">
    <location>
        <begin position="142"/>
        <end position="162"/>
    </location>
</feature>
<evidence type="ECO:0000256" key="1">
    <source>
        <dbReference type="SAM" id="MobiDB-lite"/>
    </source>
</evidence>
<feature type="region of interest" description="Disordered" evidence="1">
    <location>
        <begin position="107"/>
        <end position="129"/>
    </location>
</feature>
<name>A0A194QMI6_PAPMA</name>
<proteinExistence type="predicted"/>
<organism evidence="2 3">
    <name type="scientific">Papilio machaon</name>
    <name type="common">Old World swallowtail butterfly</name>
    <dbReference type="NCBI Taxonomy" id="76193"/>
    <lineage>
        <taxon>Eukaryota</taxon>
        <taxon>Metazoa</taxon>
        <taxon>Ecdysozoa</taxon>
        <taxon>Arthropoda</taxon>
        <taxon>Hexapoda</taxon>
        <taxon>Insecta</taxon>
        <taxon>Pterygota</taxon>
        <taxon>Neoptera</taxon>
        <taxon>Endopterygota</taxon>
        <taxon>Lepidoptera</taxon>
        <taxon>Glossata</taxon>
        <taxon>Ditrysia</taxon>
        <taxon>Papilionoidea</taxon>
        <taxon>Papilionidae</taxon>
        <taxon>Papilioninae</taxon>
        <taxon>Papilio</taxon>
    </lineage>
</organism>
<gene>
    <name evidence="2" type="ORF">RR48_14303</name>
</gene>
<keyword evidence="3" id="KW-1185">Reference proteome</keyword>
<dbReference type="AlphaFoldDB" id="A0A194QMI6"/>
<evidence type="ECO:0000313" key="2">
    <source>
        <dbReference type="EMBL" id="KPJ06564.1"/>
    </source>
</evidence>
<reference evidence="2 3" key="1">
    <citation type="journal article" date="2015" name="Nat. Commun.">
        <title>Outbred genome sequencing and CRISPR/Cas9 gene editing in butterflies.</title>
        <authorList>
            <person name="Li X."/>
            <person name="Fan D."/>
            <person name="Zhang W."/>
            <person name="Liu G."/>
            <person name="Zhang L."/>
            <person name="Zhao L."/>
            <person name="Fang X."/>
            <person name="Chen L."/>
            <person name="Dong Y."/>
            <person name="Chen Y."/>
            <person name="Ding Y."/>
            <person name="Zhao R."/>
            <person name="Feng M."/>
            <person name="Zhu Y."/>
            <person name="Feng Y."/>
            <person name="Jiang X."/>
            <person name="Zhu D."/>
            <person name="Xiang H."/>
            <person name="Feng X."/>
            <person name="Li S."/>
            <person name="Wang J."/>
            <person name="Zhang G."/>
            <person name="Kronforst M.R."/>
            <person name="Wang W."/>
        </authorList>
    </citation>
    <scope>NUCLEOTIDE SEQUENCE [LARGE SCALE GENOMIC DNA]</scope>
    <source>
        <strain evidence="2">Ya'a_city_454_Pm</strain>
        <tissue evidence="2">Whole body</tissue>
    </source>
</reference>
<sequence>MDPVRPNNRDMKEQIDSNQAELTNMISHNRSEQKHYCTYMCQTNRIKPSSDQERVFKGCCVRPSRELIEQVMEDEPKLVERTQGLCDNLDTTNTECLRETDLSTGYASTTTLENSEFSDEKTTDEGENPNLLHLTKMQWLTDSQTDSTDSRSSTPPISRSVSFAIPESSDSEGDMKGCVSFGEKCLSTILRLDREHNMFGLSNITIVDSKMLKKSRKDDKDPAFPQTTIIQLLCCEKKCCHKSNTDLPLSLKRVPCAKPRCLMDCNTRYGMKISLKRKPKFEPSPRGRPRNRWMDCVKDDMIKKGVTVEMTADRLIWRTET</sequence>
<dbReference type="InParanoid" id="A0A194QMI6"/>
<feature type="region of interest" description="Disordered" evidence="1">
    <location>
        <begin position="142"/>
        <end position="172"/>
    </location>
</feature>